<comment type="caution">
    <text evidence="2">The sequence shown here is derived from an EMBL/GenBank/DDBJ whole genome shotgun (WGS) entry which is preliminary data.</text>
</comment>
<reference evidence="2 3" key="1">
    <citation type="submission" date="2020-05" db="EMBL/GenBank/DDBJ databases">
        <title>Genomic Encyclopedia of Type Strains, Phase IV (KMG-V): Genome sequencing to study the core and pangenomes of soil and plant-associated prokaryotes.</title>
        <authorList>
            <person name="Whitman W."/>
        </authorList>
    </citation>
    <scope>NUCLEOTIDE SEQUENCE [LARGE SCALE GENOMIC DNA]</scope>
    <source>
        <strain evidence="2 3">C29</strain>
    </source>
</reference>
<proteinExistence type="predicted"/>
<gene>
    <name evidence="2" type="ORF">HNQ01_003876</name>
</gene>
<evidence type="ECO:0000313" key="3">
    <source>
        <dbReference type="Proteomes" id="UP001516061"/>
    </source>
</evidence>
<evidence type="ECO:0000313" key="2">
    <source>
        <dbReference type="EMBL" id="NRT58110.1"/>
    </source>
</evidence>
<dbReference type="Pfam" id="PF10636">
    <property type="entry name" value="hemP"/>
    <property type="match status" value="1"/>
</dbReference>
<dbReference type="RefSeq" id="WP_353621744.1">
    <property type="nucleotide sequence ID" value="NZ_JABSNM010000023.1"/>
</dbReference>
<sequence length="58" mass="6331">MDPAEARPAGASGDDRGVDLPRLSSRDLLGQGREVEIEHEGMLYRLRVTALGKLILTK</sequence>
<protein>
    <submittedName>
        <fullName evidence="2">Hemin uptake protein HemP</fullName>
    </submittedName>
</protein>
<feature type="region of interest" description="Disordered" evidence="1">
    <location>
        <begin position="1"/>
        <end position="25"/>
    </location>
</feature>
<evidence type="ECO:0000256" key="1">
    <source>
        <dbReference type="SAM" id="MobiDB-lite"/>
    </source>
</evidence>
<accession>A0ABX2G702</accession>
<keyword evidence="3" id="KW-1185">Reference proteome</keyword>
<dbReference type="Gene3D" id="2.10.70.10">
    <property type="entry name" value="Complement Module, domain 1"/>
    <property type="match status" value="1"/>
</dbReference>
<dbReference type="Proteomes" id="UP001516061">
    <property type="component" value="Unassembled WGS sequence"/>
</dbReference>
<organism evidence="2 3">
    <name type="scientific">Sphaerotilus uruguayifluvii</name>
    <dbReference type="NCBI Taxonomy" id="2735897"/>
    <lineage>
        <taxon>Bacteria</taxon>
        <taxon>Pseudomonadati</taxon>
        <taxon>Pseudomonadota</taxon>
        <taxon>Betaproteobacteria</taxon>
        <taxon>Burkholderiales</taxon>
        <taxon>Sphaerotilaceae</taxon>
        <taxon>Sphaerotilus</taxon>
    </lineage>
</organism>
<dbReference type="InterPro" id="IPR019600">
    <property type="entry name" value="Hemin_uptake_protein_HemP"/>
</dbReference>
<name>A0ABX2G702_9BURK</name>
<dbReference type="EMBL" id="JABSNM010000023">
    <property type="protein sequence ID" value="NRT58110.1"/>
    <property type="molecule type" value="Genomic_DNA"/>
</dbReference>